<reference evidence="3" key="1">
    <citation type="submission" date="2018-05" db="EMBL/GenBank/DDBJ databases">
        <authorList>
            <person name="Lanie J.A."/>
            <person name="Ng W.-L."/>
            <person name="Kazmierczak K.M."/>
            <person name="Andrzejewski T.M."/>
            <person name="Davidsen T.M."/>
            <person name="Wayne K.J."/>
            <person name="Tettelin H."/>
            <person name="Glass J.I."/>
            <person name="Rusch D."/>
            <person name="Podicherti R."/>
            <person name="Tsui H.-C.T."/>
            <person name="Winkler M.E."/>
        </authorList>
    </citation>
    <scope>NUCLEOTIDE SEQUENCE</scope>
</reference>
<dbReference type="PANTHER" id="PTHR33393:SF13">
    <property type="entry name" value="PGA BIOSYNTHESIS PROTEIN CAPA"/>
    <property type="match status" value="1"/>
</dbReference>
<protein>
    <recommendedName>
        <fullName evidence="2">Capsule synthesis protein CapA domain-containing protein</fullName>
    </recommendedName>
</protein>
<dbReference type="InterPro" id="IPR052169">
    <property type="entry name" value="CW_Biosynth-Accessory"/>
</dbReference>
<comment type="similarity">
    <text evidence="1">Belongs to the CapA family.</text>
</comment>
<dbReference type="InterPro" id="IPR029052">
    <property type="entry name" value="Metallo-depent_PP-like"/>
</dbReference>
<dbReference type="AlphaFoldDB" id="A0A381N7N2"/>
<evidence type="ECO:0000313" key="3">
    <source>
        <dbReference type="EMBL" id="SUZ49678.1"/>
    </source>
</evidence>
<proteinExistence type="inferred from homology"/>
<gene>
    <name evidence="3" type="ORF">METZ01_LOCUS2532</name>
</gene>
<feature type="domain" description="Capsule synthesis protein CapA" evidence="2">
    <location>
        <begin position="41"/>
        <end position="364"/>
    </location>
</feature>
<dbReference type="Pfam" id="PF09587">
    <property type="entry name" value="PGA_cap"/>
    <property type="match status" value="2"/>
</dbReference>
<dbReference type="SUPFAM" id="SSF56300">
    <property type="entry name" value="Metallo-dependent phosphatases"/>
    <property type="match status" value="1"/>
</dbReference>
<dbReference type="EMBL" id="UINC01000130">
    <property type="protein sequence ID" value="SUZ49678.1"/>
    <property type="molecule type" value="Genomic_DNA"/>
</dbReference>
<name>A0A381N7N2_9ZZZZ</name>
<accession>A0A381N7N2</accession>
<dbReference type="InterPro" id="IPR019079">
    <property type="entry name" value="Capsule_synth_CapA"/>
</dbReference>
<dbReference type="PANTHER" id="PTHR33393">
    <property type="entry name" value="POLYGLUTAMINE SYNTHESIS ACCESSORY PROTEIN RV0574C-RELATED"/>
    <property type="match status" value="1"/>
</dbReference>
<organism evidence="3">
    <name type="scientific">marine metagenome</name>
    <dbReference type="NCBI Taxonomy" id="408172"/>
    <lineage>
        <taxon>unclassified sequences</taxon>
        <taxon>metagenomes</taxon>
        <taxon>ecological metagenomes</taxon>
    </lineage>
</organism>
<dbReference type="SMART" id="SM00854">
    <property type="entry name" value="PGA_cap"/>
    <property type="match status" value="1"/>
</dbReference>
<sequence length="463" mass="50034">MLNRRTLLSTLTTVALAVWATGVVFVQQDPELATTVDDGFTIATVGDLIYAHDLSHMMTDPSFAAVVKLLRDADVATGNLEGIIVDGRNFTGARMGGHGAEPGAADSIRDMGFDLVARPNNHGNDFGPEGVTETSAHLDRVGIQYAGVGNTYAAARAARFYTAGAGRVGMVATTATGTLPARPARGEWPGVGGYSTLDVTRFFMMPPASWPAVRTIRDNFPNGTGFYARGANTDDHIQILGEHFRKASPGATEPYYAFEMNQRDLRDLLAAVREGKMRSDFLTVAIHSHHFRDTRGGYRGPGIPEAEHLDTNPSVANYLEDFAHAAIDAGADAFQGTGVHVVRGIEIYENRPIFYGLGEFVRQRDVDGLAGLGELRRDACNGCPFPAKYESFIAISTFSSGRLTEVRLHPVELRYAAERMAHRGIPRTAPPETARRILTRLQTLSAPYGTVIEIDGNVGVITP</sequence>
<evidence type="ECO:0000259" key="2">
    <source>
        <dbReference type="SMART" id="SM00854"/>
    </source>
</evidence>
<evidence type="ECO:0000256" key="1">
    <source>
        <dbReference type="ARBA" id="ARBA00005662"/>
    </source>
</evidence>